<dbReference type="InterPro" id="IPR011083">
    <property type="entry name" value="Phage_tail_collar_dom"/>
</dbReference>
<proteinExistence type="predicted"/>
<evidence type="ECO:0000259" key="1">
    <source>
        <dbReference type="Pfam" id="PF07484"/>
    </source>
</evidence>
<accession>A0A914ZAF3</accession>
<evidence type="ECO:0000313" key="2">
    <source>
        <dbReference type="Proteomes" id="UP000887577"/>
    </source>
</evidence>
<dbReference type="Pfam" id="PF07484">
    <property type="entry name" value="Collar"/>
    <property type="match status" value="1"/>
</dbReference>
<dbReference type="AlphaFoldDB" id="A0A914ZAF3"/>
<dbReference type="WBParaSite" id="PSU_v2.g890.t1">
    <property type="protein sequence ID" value="PSU_v2.g890.t1"/>
    <property type="gene ID" value="PSU_v2.g890"/>
</dbReference>
<protein>
    <submittedName>
        <fullName evidence="3">Phage tail collar domain-containing protein</fullName>
    </submittedName>
</protein>
<reference evidence="3" key="1">
    <citation type="submission" date="2022-11" db="UniProtKB">
        <authorList>
            <consortium name="WormBaseParasite"/>
        </authorList>
    </citation>
    <scope>IDENTIFICATION</scope>
</reference>
<keyword evidence="2" id="KW-1185">Reference proteome</keyword>
<dbReference type="SUPFAM" id="SSF88874">
    <property type="entry name" value="Receptor-binding domain of short tail fibre protein gp12"/>
    <property type="match status" value="1"/>
</dbReference>
<name>A0A914ZAF3_9BILA</name>
<dbReference type="Gene3D" id="3.90.1340.10">
    <property type="entry name" value="Phage tail collar domain"/>
    <property type="match status" value="1"/>
</dbReference>
<evidence type="ECO:0000313" key="3">
    <source>
        <dbReference type="WBParaSite" id="PSU_v2.g890.t1"/>
    </source>
</evidence>
<sequence length="163" mass="17710">MAAPIVPAGYLYCDGRAVSRTTYANLFNVIGTRFGAGDGTTTFNLPDWRGTFMRGWDDGRGLDSGREFGTRQDSQNKKHNHAFSGSIGEAGEHSHNYTISKARDWDTAAGDWIGQGGDALVRTGTQRIHSAGRHTHTLYGTNTEEGGAEARPVNNTVYVVVKF</sequence>
<organism evidence="2 3">
    <name type="scientific">Panagrolaimus superbus</name>
    <dbReference type="NCBI Taxonomy" id="310955"/>
    <lineage>
        <taxon>Eukaryota</taxon>
        <taxon>Metazoa</taxon>
        <taxon>Ecdysozoa</taxon>
        <taxon>Nematoda</taxon>
        <taxon>Chromadorea</taxon>
        <taxon>Rhabditida</taxon>
        <taxon>Tylenchina</taxon>
        <taxon>Panagrolaimomorpha</taxon>
        <taxon>Panagrolaimoidea</taxon>
        <taxon>Panagrolaimidae</taxon>
        <taxon>Panagrolaimus</taxon>
    </lineage>
</organism>
<feature type="domain" description="Phage tail collar" evidence="1">
    <location>
        <begin position="2"/>
        <end position="53"/>
    </location>
</feature>
<dbReference type="Proteomes" id="UP000887577">
    <property type="component" value="Unplaced"/>
</dbReference>
<dbReference type="InterPro" id="IPR037053">
    <property type="entry name" value="Phage_tail_collar_dom_sf"/>
</dbReference>